<evidence type="ECO:0000313" key="2">
    <source>
        <dbReference type="EMBL" id="KAJ1176656.1"/>
    </source>
</evidence>
<comment type="caution">
    <text evidence="2">The sequence shown here is derived from an EMBL/GenBank/DDBJ whole genome shotgun (WGS) entry which is preliminary data.</text>
</comment>
<evidence type="ECO:0000313" key="3">
    <source>
        <dbReference type="Proteomes" id="UP001066276"/>
    </source>
</evidence>
<dbReference type="Proteomes" id="UP001066276">
    <property type="component" value="Chromosome 3_2"/>
</dbReference>
<dbReference type="EMBL" id="JANPWB010000006">
    <property type="protein sequence ID" value="KAJ1176656.1"/>
    <property type="molecule type" value="Genomic_DNA"/>
</dbReference>
<proteinExistence type="predicted"/>
<name>A0AAV7TJP4_PLEWA</name>
<evidence type="ECO:0000256" key="1">
    <source>
        <dbReference type="SAM" id="MobiDB-lite"/>
    </source>
</evidence>
<feature type="compositionally biased region" description="Basic and acidic residues" evidence="1">
    <location>
        <begin position="55"/>
        <end position="66"/>
    </location>
</feature>
<protein>
    <submittedName>
        <fullName evidence="2">Uncharacterized protein</fullName>
    </submittedName>
</protein>
<sequence length="66" mass="6869">MTAPRVDAGDLLGPDHPIEETGGNVGGPGGPPPHDSPEGVSSHTAKTRRVPLRLPQREETPRGLSL</sequence>
<accession>A0AAV7TJP4</accession>
<reference evidence="2" key="1">
    <citation type="journal article" date="2022" name="bioRxiv">
        <title>Sequencing and chromosome-scale assembly of the giantPleurodeles waltlgenome.</title>
        <authorList>
            <person name="Brown T."/>
            <person name="Elewa A."/>
            <person name="Iarovenko S."/>
            <person name="Subramanian E."/>
            <person name="Araus A.J."/>
            <person name="Petzold A."/>
            <person name="Susuki M."/>
            <person name="Suzuki K.-i.T."/>
            <person name="Hayashi T."/>
            <person name="Toyoda A."/>
            <person name="Oliveira C."/>
            <person name="Osipova E."/>
            <person name="Leigh N.D."/>
            <person name="Simon A."/>
            <person name="Yun M.H."/>
        </authorList>
    </citation>
    <scope>NUCLEOTIDE SEQUENCE</scope>
    <source>
        <strain evidence="2">20211129_DDA</strain>
        <tissue evidence="2">Liver</tissue>
    </source>
</reference>
<keyword evidence="3" id="KW-1185">Reference proteome</keyword>
<dbReference type="AlphaFoldDB" id="A0AAV7TJP4"/>
<organism evidence="2 3">
    <name type="scientific">Pleurodeles waltl</name>
    <name type="common">Iberian ribbed newt</name>
    <dbReference type="NCBI Taxonomy" id="8319"/>
    <lineage>
        <taxon>Eukaryota</taxon>
        <taxon>Metazoa</taxon>
        <taxon>Chordata</taxon>
        <taxon>Craniata</taxon>
        <taxon>Vertebrata</taxon>
        <taxon>Euteleostomi</taxon>
        <taxon>Amphibia</taxon>
        <taxon>Batrachia</taxon>
        <taxon>Caudata</taxon>
        <taxon>Salamandroidea</taxon>
        <taxon>Salamandridae</taxon>
        <taxon>Pleurodelinae</taxon>
        <taxon>Pleurodeles</taxon>
    </lineage>
</organism>
<gene>
    <name evidence="2" type="ORF">NDU88_001925</name>
</gene>
<feature type="region of interest" description="Disordered" evidence="1">
    <location>
        <begin position="1"/>
        <end position="66"/>
    </location>
</feature>